<sequence>MDLNTQLKKYAQLIAKVGLNVQEGQPVLVRASTETREFVAKVVEACYELGAKRVSVEWRDQELTKLNLKYQSEESLSTVGQWYVDKYQVELDEGAAFLSIIGDDPDGLAGVDSAKLKASMVGRSKAMRNYMKSIMSDECPWCVVSASTVGWAKRLYPELNDEEAYLKLWDQILSACRSTGDDPVAEWEEHIKVLDEKAKFLHENELVKLHITNDLGTDLYVGLPKNHIWQSAGSYAKKADRFVANIPTEEVFTMPHKDETSGIVYNAKPLNYSGVLIDNFWLKFEDGKVVDFGAERGYDVLKNLLETDEGSRRIGEMALVPYDSPISNTKILFLETLFDENAACHIALGKAYPTCVQGGPEMTDEQLAEVGANDSLVHVDFMIGEATTNITGYTADGKEVAIFKDGNWA</sequence>
<comment type="caution">
    <text evidence="10">The sequence shown here is derived from an EMBL/GenBank/DDBJ whole genome shotgun (WGS) entry which is preliminary data.</text>
</comment>
<dbReference type="Proteomes" id="UP000070355">
    <property type="component" value="Unassembled WGS sequence"/>
</dbReference>
<evidence type="ECO:0000256" key="4">
    <source>
        <dbReference type="ARBA" id="ARBA00008236"/>
    </source>
</evidence>
<comment type="cofactor">
    <cofactor evidence="1">
        <name>Co(2+)</name>
        <dbReference type="ChEBI" id="CHEBI:48828"/>
    </cofactor>
</comment>
<evidence type="ECO:0000256" key="9">
    <source>
        <dbReference type="ARBA" id="ARBA00023049"/>
    </source>
</evidence>
<dbReference type="PANTHER" id="PTHR34448:SF3">
    <property type="entry name" value="AMINOPEPTIDASE AMPS"/>
    <property type="match status" value="1"/>
</dbReference>
<keyword evidence="5 10" id="KW-0031">Aminopeptidase</keyword>
<comment type="cofactor">
    <cofactor evidence="3">
        <name>Zn(2+)</name>
        <dbReference type="ChEBI" id="CHEBI:29105"/>
    </cofactor>
</comment>
<keyword evidence="9" id="KW-0482">Metalloprotease</keyword>
<organism evidence="10 11">
    <name type="scientific">Gemella haemolysans</name>
    <dbReference type="NCBI Taxonomy" id="1379"/>
    <lineage>
        <taxon>Bacteria</taxon>
        <taxon>Bacillati</taxon>
        <taxon>Bacillota</taxon>
        <taxon>Bacilli</taxon>
        <taxon>Bacillales</taxon>
        <taxon>Gemellaceae</taxon>
        <taxon>Gemella</taxon>
    </lineage>
</organism>
<dbReference type="GO" id="GO:0046872">
    <property type="term" value="F:metal ion binding"/>
    <property type="evidence" value="ECO:0007669"/>
    <property type="project" value="UniProtKB-KW"/>
</dbReference>
<gene>
    <name evidence="10" type="ORF">HMPREF3186_01573</name>
</gene>
<dbReference type="RefSeq" id="WP_060914633.1">
    <property type="nucleotide sequence ID" value="NZ_KQ959990.1"/>
</dbReference>
<accession>A0A133ZQW8</accession>
<dbReference type="Pfam" id="PF02073">
    <property type="entry name" value="Peptidase_M29"/>
    <property type="match status" value="1"/>
</dbReference>
<dbReference type="PANTHER" id="PTHR34448">
    <property type="entry name" value="AMINOPEPTIDASE"/>
    <property type="match status" value="1"/>
</dbReference>
<dbReference type="GO" id="GO:0006508">
    <property type="term" value="P:proteolysis"/>
    <property type="evidence" value="ECO:0007669"/>
    <property type="project" value="UniProtKB-KW"/>
</dbReference>
<keyword evidence="8" id="KW-0378">Hydrolase</keyword>
<dbReference type="SUPFAM" id="SSF144052">
    <property type="entry name" value="Thermophilic metalloprotease-like"/>
    <property type="match status" value="1"/>
</dbReference>
<dbReference type="GO" id="GO:0004177">
    <property type="term" value="F:aminopeptidase activity"/>
    <property type="evidence" value="ECO:0007669"/>
    <property type="project" value="UniProtKB-KW"/>
</dbReference>
<dbReference type="AlphaFoldDB" id="A0A133ZQW8"/>
<name>A0A133ZQW8_9BACL</name>
<evidence type="ECO:0000256" key="1">
    <source>
        <dbReference type="ARBA" id="ARBA00001941"/>
    </source>
</evidence>
<reference evidence="11" key="1">
    <citation type="submission" date="2016-01" db="EMBL/GenBank/DDBJ databases">
        <authorList>
            <person name="Mitreva M."/>
            <person name="Pepin K.H."/>
            <person name="Mihindukulasuriya K.A."/>
            <person name="Fulton R."/>
            <person name="Fronick C."/>
            <person name="O'Laughlin M."/>
            <person name="Miner T."/>
            <person name="Herter B."/>
            <person name="Rosa B.A."/>
            <person name="Cordes M."/>
            <person name="Tomlinson C."/>
            <person name="Wollam A."/>
            <person name="Palsikar V.B."/>
            <person name="Mardis E.R."/>
            <person name="Wilson R.K."/>
        </authorList>
    </citation>
    <scope>NUCLEOTIDE SEQUENCE [LARGE SCALE GENOMIC DNA]</scope>
    <source>
        <strain evidence="11">DNF01167</strain>
    </source>
</reference>
<dbReference type="Gene3D" id="3.40.1830.10">
    <property type="entry name" value="Thermophilic metalloprotease (M29)"/>
    <property type="match status" value="1"/>
</dbReference>
<dbReference type="PATRIC" id="fig|1379.3.peg.1562"/>
<evidence type="ECO:0000256" key="3">
    <source>
        <dbReference type="ARBA" id="ARBA00001947"/>
    </source>
</evidence>
<protein>
    <submittedName>
        <fullName evidence="10">Putative aminopeptidase II</fullName>
    </submittedName>
</protein>
<dbReference type="EMBL" id="LSDC01000115">
    <property type="protein sequence ID" value="KXB57812.1"/>
    <property type="molecule type" value="Genomic_DNA"/>
</dbReference>
<keyword evidence="6" id="KW-0645">Protease</keyword>
<keyword evidence="7" id="KW-0479">Metal-binding</keyword>
<dbReference type="InterPro" id="IPR035097">
    <property type="entry name" value="M29_N-terminal"/>
</dbReference>
<dbReference type="GO" id="GO:0008237">
    <property type="term" value="F:metallopeptidase activity"/>
    <property type="evidence" value="ECO:0007669"/>
    <property type="project" value="UniProtKB-KW"/>
</dbReference>
<dbReference type="InterPro" id="IPR000787">
    <property type="entry name" value="Peptidase_M29"/>
</dbReference>
<evidence type="ECO:0000313" key="11">
    <source>
        <dbReference type="Proteomes" id="UP000070355"/>
    </source>
</evidence>
<evidence type="ECO:0000313" key="10">
    <source>
        <dbReference type="EMBL" id="KXB57812.1"/>
    </source>
</evidence>
<proteinExistence type="inferred from homology"/>
<evidence type="ECO:0000256" key="6">
    <source>
        <dbReference type="ARBA" id="ARBA00022670"/>
    </source>
</evidence>
<dbReference type="PRINTS" id="PR00919">
    <property type="entry name" value="THERMOPTASE"/>
</dbReference>
<evidence type="ECO:0000256" key="2">
    <source>
        <dbReference type="ARBA" id="ARBA00001946"/>
    </source>
</evidence>
<dbReference type="STRING" id="1379.HMPREF3186_01573"/>
<evidence type="ECO:0000256" key="7">
    <source>
        <dbReference type="ARBA" id="ARBA00022723"/>
    </source>
</evidence>
<comment type="similarity">
    <text evidence="4">Belongs to the peptidase M29 family.</text>
</comment>
<evidence type="ECO:0000256" key="5">
    <source>
        <dbReference type="ARBA" id="ARBA00022438"/>
    </source>
</evidence>
<dbReference type="InterPro" id="IPR052170">
    <property type="entry name" value="M29_Exopeptidase"/>
</dbReference>
<comment type="cofactor">
    <cofactor evidence="2">
        <name>Mg(2+)</name>
        <dbReference type="ChEBI" id="CHEBI:18420"/>
    </cofactor>
</comment>
<dbReference type="OrthoDB" id="9803993at2"/>
<evidence type="ECO:0000256" key="8">
    <source>
        <dbReference type="ARBA" id="ARBA00022801"/>
    </source>
</evidence>